<name>A0AC60QG78_IXOPE</name>
<reference evidence="1 2" key="1">
    <citation type="journal article" date="2020" name="Cell">
        <title>Large-Scale Comparative Analyses of Tick Genomes Elucidate Their Genetic Diversity and Vector Capacities.</title>
        <authorList>
            <consortium name="Tick Genome and Microbiome Consortium (TIGMIC)"/>
            <person name="Jia N."/>
            <person name="Wang J."/>
            <person name="Shi W."/>
            <person name="Du L."/>
            <person name="Sun Y."/>
            <person name="Zhan W."/>
            <person name="Jiang J.F."/>
            <person name="Wang Q."/>
            <person name="Zhang B."/>
            <person name="Ji P."/>
            <person name="Bell-Sakyi L."/>
            <person name="Cui X.M."/>
            <person name="Yuan T.T."/>
            <person name="Jiang B.G."/>
            <person name="Yang W.F."/>
            <person name="Lam T.T."/>
            <person name="Chang Q.C."/>
            <person name="Ding S.J."/>
            <person name="Wang X.J."/>
            <person name="Zhu J.G."/>
            <person name="Ruan X.D."/>
            <person name="Zhao L."/>
            <person name="Wei J.T."/>
            <person name="Ye R.Z."/>
            <person name="Que T.C."/>
            <person name="Du C.H."/>
            <person name="Zhou Y.H."/>
            <person name="Cheng J.X."/>
            <person name="Dai P.F."/>
            <person name="Guo W.B."/>
            <person name="Han X.H."/>
            <person name="Huang E.J."/>
            <person name="Li L.F."/>
            <person name="Wei W."/>
            <person name="Gao Y.C."/>
            <person name="Liu J.Z."/>
            <person name="Shao H.Z."/>
            <person name="Wang X."/>
            <person name="Wang C.C."/>
            <person name="Yang T.C."/>
            <person name="Huo Q.B."/>
            <person name="Li W."/>
            <person name="Chen H.Y."/>
            <person name="Chen S.E."/>
            <person name="Zhou L.G."/>
            <person name="Ni X.B."/>
            <person name="Tian J.H."/>
            <person name="Sheng Y."/>
            <person name="Liu T."/>
            <person name="Pan Y.S."/>
            <person name="Xia L.Y."/>
            <person name="Li J."/>
            <person name="Zhao F."/>
            <person name="Cao W.C."/>
        </authorList>
    </citation>
    <scope>NUCLEOTIDE SEQUENCE [LARGE SCALE GENOMIC DNA]</scope>
    <source>
        <strain evidence="1">Iper-2018</strain>
    </source>
</reference>
<gene>
    <name evidence="1" type="ORF">HPB47_020505</name>
</gene>
<dbReference type="Proteomes" id="UP000805193">
    <property type="component" value="Unassembled WGS sequence"/>
</dbReference>
<proteinExistence type="predicted"/>
<sequence length="183" mass="20272">MGGHVVNLAGDPSSTIAHAVSLATKTIRVPITRPIVPSSRTSNCGTSDPADWMRHRQLDAAFRRHTSRLQRHQWDQLCSSFGSAENPISPHKRKRAMRHLVRLQDASSATSILSKLRSRPLSCLGTVTIEFEDQIGPPKKAIPTDTTPQNLTTAECDRYPTVLPAKVICRSHRSSFPRYGSPR</sequence>
<accession>A0AC60QG78</accession>
<protein>
    <submittedName>
        <fullName evidence="1">Uncharacterized protein</fullName>
    </submittedName>
</protein>
<evidence type="ECO:0000313" key="2">
    <source>
        <dbReference type="Proteomes" id="UP000805193"/>
    </source>
</evidence>
<evidence type="ECO:0000313" key="1">
    <source>
        <dbReference type="EMBL" id="KAG0432801.1"/>
    </source>
</evidence>
<dbReference type="EMBL" id="JABSTQ010009115">
    <property type="protein sequence ID" value="KAG0432801.1"/>
    <property type="molecule type" value="Genomic_DNA"/>
</dbReference>
<keyword evidence="2" id="KW-1185">Reference proteome</keyword>
<comment type="caution">
    <text evidence="1">The sequence shown here is derived from an EMBL/GenBank/DDBJ whole genome shotgun (WGS) entry which is preliminary data.</text>
</comment>
<organism evidence="1 2">
    <name type="scientific">Ixodes persulcatus</name>
    <name type="common">Taiga tick</name>
    <dbReference type="NCBI Taxonomy" id="34615"/>
    <lineage>
        <taxon>Eukaryota</taxon>
        <taxon>Metazoa</taxon>
        <taxon>Ecdysozoa</taxon>
        <taxon>Arthropoda</taxon>
        <taxon>Chelicerata</taxon>
        <taxon>Arachnida</taxon>
        <taxon>Acari</taxon>
        <taxon>Parasitiformes</taxon>
        <taxon>Ixodida</taxon>
        <taxon>Ixodoidea</taxon>
        <taxon>Ixodidae</taxon>
        <taxon>Ixodinae</taxon>
        <taxon>Ixodes</taxon>
    </lineage>
</organism>